<feature type="compositionally biased region" description="Low complexity" evidence="1">
    <location>
        <begin position="144"/>
        <end position="161"/>
    </location>
</feature>
<feature type="domain" description="Gfo/Idh/MocA-like oxidoreductase N-terminal" evidence="2">
    <location>
        <begin position="5"/>
        <end position="119"/>
    </location>
</feature>
<dbReference type="AlphaFoldDB" id="A0AAE3W9V2"/>
<comment type="caution">
    <text evidence="3">The sequence shown here is derived from an EMBL/GenBank/DDBJ whole genome shotgun (WGS) entry which is preliminary data.</text>
</comment>
<dbReference type="InterPro" id="IPR000683">
    <property type="entry name" value="Gfo/Idh/MocA-like_OxRdtase_N"/>
</dbReference>
<dbReference type="InterPro" id="IPR051450">
    <property type="entry name" value="Gfo/Idh/MocA_Oxidoreductases"/>
</dbReference>
<evidence type="ECO:0000256" key="1">
    <source>
        <dbReference type="SAM" id="MobiDB-lite"/>
    </source>
</evidence>
<protein>
    <submittedName>
        <fullName evidence="3">Dehydrogenase</fullName>
    </submittedName>
</protein>
<dbReference type="GO" id="GO:0000166">
    <property type="term" value="F:nucleotide binding"/>
    <property type="evidence" value="ECO:0007669"/>
    <property type="project" value="InterPro"/>
</dbReference>
<dbReference type="SUPFAM" id="SSF51735">
    <property type="entry name" value="NAD(P)-binding Rossmann-fold domains"/>
    <property type="match status" value="1"/>
</dbReference>
<dbReference type="RefSeq" id="WP_307247982.1">
    <property type="nucleotide sequence ID" value="NZ_JAUSUZ010000001.1"/>
</dbReference>
<dbReference type="EMBL" id="JAUSUZ010000001">
    <property type="protein sequence ID" value="MDQ0371309.1"/>
    <property type="molecule type" value="Genomic_DNA"/>
</dbReference>
<organism evidence="3 4">
    <name type="scientific">Catenuloplanes indicus</name>
    <dbReference type="NCBI Taxonomy" id="137267"/>
    <lineage>
        <taxon>Bacteria</taxon>
        <taxon>Bacillati</taxon>
        <taxon>Actinomycetota</taxon>
        <taxon>Actinomycetes</taxon>
        <taxon>Micromonosporales</taxon>
        <taxon>Micromonosporaceae</taxon>
        <taxon>Catenuloplanes</taxon>
    </lineage>
</organism>
<gene>
    <name evidence="3" type="ORF">J2S42_007978</name>
</gene>
<dbReference type="InterPro" id="IPR036291">
    <property type="entry name" value="NAD(P)-bd_dom_sf"/>
</dbReference>
<keyword evidence="4" id="KW-1185">Reference proteome</keyword>
<feature type="compositionally biased region" description="Basic and acidic residues" evidence="1">
    <location>
        <begin position="183"/>
        <end position="209"/>
    </location>
</feature>
<feature type="region of interest" description="Disordered" evidence="1">
    <location>
        <begin position="131"/>
        <end position="209"/>
    </location>
</feature>
<dbReference type="Gene3D" id="3.40.50.720">
    <property type="entry name" value="NAD(P)-binding Rossmann-like Domain"/>
    <property type="match status" value="1"/>
</dbReference>
<accession>A0AAE3W9V2</accession>
<name>A0AAE3W9V2_9ACTN</name>
<evidence type="ECO:0000259" key="2">
    <source>
        <dbReference type="Pfam" id="PF01408"/>
    </source>
</evidence>
<sequence>MSPVTIALVGAGSRGQKYAEWVAAHPDRACLVAVADPLPHRRERAGGTPYPRWEDLIGEGRVADAVIIATQDRDHLGPAEAFARAGYHVLLEKPLAPAADECRRIVATVADAGVLLAVCHVLRYTPCTDLVKRTSGPARPSHWRATSRSSRPSRPGAPARWSRCRPGERHLRRADRAAAAARHAVEPPVETRARDDQRTLRPIGERAHA</sequence>
<dbReference type="Pfam" id="PF01408">
    <property type="entry name" value="GFO_IDH_MocA"/>
    <property type="match status" value="1"/>
</dbReference>
<evidence type="ECO:0000313" key="4">
    <source>
        <dbReference type="Proteomes" id="UP001240236"/>
    </source>
</evidence>
<reference evidence="3 4" key="1">
    <citation type="submission" date="2023-07" db="EMBL/GenBank/DDBJ databases">
        <title>Sequencing the genomes of 1000 actinobacteria strains.</title>
        <authorList>
            <person name="Klenk H.-P."/>
        </authorList>
    </citation>
    <scope>NUCLEOTIDE SEQUENCE [LARGE SCALE GENOMIC DNA]</scope>
    <source>
        <strain evidence="3 4">DSM 44709</strain>
    </source>
</reference>
<dbReference type="PANTHER" id="PTHR43377">
    <property type="entry name" value="BILIVERDIN REDUCTASE A"/>
    <property type="match status" value="1"/>
</dbReference>
<dbReference type="PANTHER" id="PTHR43377:SF2">
    <property type="entry name" value="BINDING ROSSMANN FOLD OXIDOREDUCTASE, PUTATIVE (AFU_ORTHOLOGUE AFUA_4G00560)-RELATED"/>
    <property type="match status" value="1"/>
</dbReference>
<evidence type="ECO:0000313" key="3">
    <source>
        <dbReference type="EMBL" id="MDQ0371309.1"/>
    </source>
</evidence>
<dbReference type="Proteomes" id="UP001240236">
    <property type="component" value="Unassembled WGS sequence"/>
</dbReference>
<proteinExistence type="predicted"/>